<dbReference type="Proteomes" id="UP000549882">
    <property type="component" value="Unassembled WGS sequence"/>
</dbReference>
<comment type="caution">
    <text evidence="1">The sequence shown here is derived from an EMBL/GenBank/DDBJ whole genome shotgun (WGS) entry which is preliminary data.</text>
</comment>
<proteinExistence type="predicted"/>
<protein>
    <submittedName>
        <fullName evidence="1">Uncharacterized protein</fullName>
    </submittedName>
</protein>
<evidence type="ECO:0000313" key="1">
    <source>
        <dbReference type="EMBL" id="MBB5574246.1"/>
    </source>
</evidence>
<evidence type="ECO:0000313" key="2">
    <source>
        <dbReference type="Proteomes" id="UP000549882"/>
    </source>
</evidence>
<reference evidence="1 2" key="1">
    <citation type="submission" date="2020-08" db="EMBL/GenBank/DDBJ databases">
        <title>Genomic Encyclopedia of Type Strains, Phase IV (KMG-V): Genome sequencing to study the core and pangenomes of soil and plant-associated prokaryotes.</title>
        <authorList>
            <person name="Whitman W."/>
        </authorList>
    </citation>
    <scope>NUCLEOTIDE SEQUENCE [LARGE SCALE GENOMIC DNA]</scope>
    <source>
        <strain evidence="1 2">SEMIA 4064</strain>
    </source>
</reference>
<gene>
    <name evidence="1" type="ORF">GGD50_002873</name>
</gene>
<dbReference type="EMBL" id="JACHBI010000005">
    <property type="protein sequence ID" value="MBB5574246.1"/>
    <property type="molecule type" value="Genomic_DNA"/>
</dbReference>
<name>A0A7W8XRI9_9HYPH</name>
<organism evidence="1 2">
    <name type="scientific">Rhizobium paranaense</name>
    <dbReference type="NCBI Taxonomy" id="1650438"/>
    <lineage>
        <taxon>Bacteria</taxon>
        <taxon>Pseudomonadati</taxon>
        <taxon>Pseudomonadota</taxon>
        <taxon>Alphaproteobacteria</taxon>
        <taxon>Hyphomicrobiales</taxon>
        <taxon>Rhizobiaceae</taxon>
        <taxon>Rhizobium/Agrobacterium group</taxon>
        <taxon>Rhizobium</taxon>
    </lineage>
</organism>
<sequence length="61" mass="7129">MKFDFISRLKAIFSRLALHRMGKPGVQRASVERPITLDDGRYPSASDYELYYWCSAPAPWY</sequence>
<dbReference type="AlphaFoldDB" id="A0A7W8XRI9"/>
<accession>A0A7W8XRI9</accession>
<keyword evidence="2" id="KW-1185">Reference proteome</keyword>
<dbReference type="RefSeq" id="WP_246451192.1">
    <property type="nucleotide sequence ID" value="NZ_JACHBI010000005.1"/>
</dbReference>